<sequence>MATKKIIIDCDPGVDDAIAIMLALSASEELELLGITTVAGNVALDHTTRNALGICNLLGRSDVGVYAGCSRPLMRTTGHRSIMHGAEGLGGVVLDTSGTPRDAHAIDFIIDTVMANPGQVTLCPIGPLTNVAMAIVKEPRLAANIDQIVFMGGAAFRPGNTTPAAEFNIYVDPHSAHIVATAGAPLVMFGLDVTNTVVATPGRLKTLQQLDNDAGRQAVAMISAYAKGDPCLHDPCVIAWLLRPELFTGIEAFLEIDSSPGINQGRTVACVGERHLAGTEPNCWIITGADCDGIFALLSDKFNKLT</sequence>
<keyword evidence="2" id="KW-0326">Glycosidase</keyword>
<dbReference type="InterPro" id="IPR023186">
    <property type="entry name" value="IUNH"/>
</dbReference>
<dbReference type="SUPFAM" id="SSF53590">
    <property type="entry name" value="Nucleoside hydrolase"/>
    <property type="match status" value="1"/>
</dbReference>
<dbReference type="Gene3D" id="3.90.245.10">
    <property type="entry name" value="Ribonucleoside hydrolase-like"/>
    <property type="match status" value="1"/>
</dbReference>
<dbReference type="PROSITE" id="PS01247">
    <property type="entry name" value="IUNH"/>
    <property type="match status" value="1"/>
</dbReference>
<dbReference type="RefSeq" id="WP_285883185.1">
    <property type="nucleotide sequence ID" value="NZ_JARFYN010000054.1"/>
</dbReference>
<evidence type="ECO:0000259" key="3">
    <source>
        <dbReference type="Pfam" id="PF01156"/>
    </source>
</evidence>
<dbReference type="InterPro" id="IPR001910">
    <property type="entry name" value="Inosine/uridine_hydrolase_dom"/>
</dbReference>
<dbReference type="CDD" id="cd02651">
    <property type="entry name" value="nuc_hydro_IU_UC_XIUA"/>
    <property type="match status" value="1"/>
</dbReference>
<evidence type="ECO:0000256" key="1">
    <source>
        <dbReference type="ARBA" id="ARBA00022801"/>
    </source>
</evidence>
<evidence type="ECO:0000313" key="4">
    <source>
        <dbReference type="EMBL" id="MDL2409591.1"/>
    </source>
</evidence>
<dbReference type="InterPro" id="IPR036452">
    <property type="entry name" value="Ribo_hydro-like"/>
</dbReference>
<protein>
    <submittedName>
        <fullName evidence="4">Nucleoside hydrolase</fullName>
    </submittedName>
</protein>
<evidence type="ECO:0000256" key="2">
    <source>
        <dbReference type="ARBA" id="ARBA00023295"/>
    </source>
</evidence>
<name>A0ABT7KLS0_9HYPH</name>
<proteinExistence type="predicted"/>
<evidence type="ECO:0000313" key="5">
    <source>
        <dbReference type="Proteomes" id="UP001172630"/>
    </source>
</evidence>
<dbReference type="Pfam" id="PF01156">
    <property type="entry name" value="IU_nuc_hydro"/>
    <property type="match status" value="1"/>
</dbReference>
<dbReference type="PANTHER" id="PTHR12304">
    <property type="entry name" value="INOSINE-URIDINE PREFERRING NUCLEOSIDE HYDROLASE"/>
    <property type="match status" value="1"/>
</dbReference>
<accession>A0ABT7KLS0</accession>
<dbReference type="PANTHER" id="PTHR12304:SF4">
    <property type="entry name" value="URIDINE NUCLEOSIDASE"/>
    <property type="match status" value="1"/>
</dbReference>
<dbReference type="Proteomes" id="UP001172630">
    <property type="component" value="Unassembled WGS sequence"/>
</dbReference>
<feature type="domain" description="Inosine/uridine-preferring nucleoside hydrolase" evidence="3">
    <location>
        <begin position="6"/>
        <end position="294"/>
    </location>
</feature>
<organism evidence="4 5">
    <name type="scientific">Rhizobium calliandrae</name>
    <dbReference type="NCBI Taxonomy" id="1312182"/>
    <lineage>
        <taxon>Bacteria</taxon>
        <taxon>Pseudomonadati</taxon>
        <taxon>Pseudomonadota</taxon>
        <taxon>Alphaproteobacteria</taxon>
        <taxon>Hyphomicrobiales</taxon>
        <taxon>Rhizobiaceae</taxon>
        <taxon>Rhizobium/Agrobacterium group</taxon>
        <taxon>Rhizobium</taxon>
    </lineage>
</organism>
<keyword evidence="1 4" id="KW-0378">Hydrolase</keyword>
<keyword evidence="5" id="KW-1185">Reference proteome</keyword>
<reference evidence="4" key="1">
    <citation type="submission" date="2023-06" db="EMBL/GenBank/DDBJ databases">
        <title>Phylogenetic Diversity of Rhizobium strains.</title>
        <authorList>
            <person name="Moura F.T."/>
            <person name="Helene L.C.F."/>
            <person name="Hungria M."/>
        </authorList>
    </citation>
    <scope>NUCLEOTIDE SEQUENCE</scope>
    <source>
        <strain evidence="4">CCGE524</strain>
    </source>
</reference>
<dbReference type="InterPro" id="IPR015910">
    <property type="entry name" value="I/U_nuclsd_hydro_CS"/>
</dbReference>
<dbReference type="GO" id="GO:0016787">
    <property type="term" value="F:hydrolase activity"/>
    <property type="evidence" value="ECO:0007669"/>
    <property type="project" value="UniProtKB-KW"/>
</dbReference>
<dbReference type="EMBL" id="JARFYN010000054">
    <property type="protein sequence ID" value="MDL2409591.1"/>
    <property type="molecule type" value="Genomic_DNA"/>
</dbReference>
<gene>
    <name evidence="4" type="ORF">PY650_28975</name>
</gene>
<comment type="caution">
    <text evidence="4">The sequence shown here is derived from an EMBL/GenBank/DDBJ whole genome shotgun (WGS) entry which is preliminary data.</text>
</comment>